<comment type="subunit">
    <text evidence="8">Interacts with the LIM 1 domain of CSRP2. Component of the ADA2A-containing complex (ATAC), composed of CSRP2BP, KAT2A, TADA2L, TADA3L, ZZ3, MBIP, WDR5, YEATS2, CCDC101 and DR1. In the complex, it probably interacts directly with KAT2A, MBIP and WDR5.</text>
</comment>
<evidence type="ECO:0000259" key="14">
    <source>
        <dbReference type="PROSITE" id="PS51186"/>
    </source>
</evidence>
<evidence type="ECO:0000256" key="9">
    <source>
        <dbReference type="ARBA" id="ARBA00068048"/>
    </source>
</evidence>
<evidence type="ECO:0000256" key="2">
    <source>
        <dbReference type="ARBA" id="ARBA00004496"/>
    </source>
</evidence>
<evidence type="ECO:0000256" key="11">
    <source>
        <dbReference type="ARBA" id="ARBA00079321"/>
    </source>
</evidence>
<keyword evidence="5" id="KW-0007">Acetylation</keyword>
<dbReference type="EMBL" id="CADEAL010000020">
    <property type="protein sequence ID" value="CAB1412798.1"/>
    <property type="molecule type" value="Genomic_DNA"/>
</dbReference>
<feature type="compositionally biased region" description="Basic and acidic residues" evidence="13">
    <location>
        <begin position="309"/>
        <end position="327"/>
    </location>
</feature>
<dbReference type="Proteomes" id="UP001153269">
    <property type="component" value="Unassembled WGS sequence"/>
</dbReference>
<comment type="caution">
    <text evidence="15">The sequence shown here is derived from an EMBL/GenBank/DDBJ whole genome shotgun (WGS) entry which is preliminary data.</text>
</comment>
<organism evidence="15 16">
    <name type="scientific">Pleuronectes platessa</name>
    <name type="common">European plaice</name>
    <dbReference type="NCBI Taxonomy" id="8262"/>
    <lineage>
        <taxon>Eukaryota</taxon>
        <taxon>Metazoa</taxon>
        <taxon>Chordata</taxon>
        <taxon>Craniata</taxon>
        <taxon>Vertebrata</taxon>
        <taxon>Euteleostomi</taxon>
        <taxon>Actinopterygii</taxon>
        <taxon>Neopterygii</taxon>
        <taxon>Teleostei</taxon>
        <taxon>Neoteleostei</taxon>
        <taxon>Acanthomorphata</taxon>
        <taxon>Carangaria</taxon>
        <taxon>Pleuronectiformes</taxon>
        <taxon>Pleuronectoidei</taxon>
        <taxon>Pleuronectidae</taxon>
        <taxon>Pleuronectes</taxon>
    </lineage>
</organism>
<dbReference type="Pfam" id="PF15786">
    <property type="entry name" value="PET117"/>
    <property type="match status" value="1"/>
</dbReference>
<dbReference type="InterPro" id="IPR031568">
    <property type="entry name" value="Pet117"/>
</dbReference>
<keyword evidence="16" id="KW-1185">Reference proteome</keyword>
<comment type="function">
    <text evidence="7">Component of the ATAC complex, a complex with histone acetyltransferase activity on histones H3 and H4. May function as a scaffold for the ATAC complex to promote ATAC complex stability. Has also weak histone acetyltransferase activity toward histone H4. Required for the normal progression through G1 and G2/M phases of the cell cycle.</text>
</comment>
<keyword evidence="3" id="KW-0963">Cytoplasm</keyword>
<dbReference type="FunFam" id="3.90.980.20:FF:000004">
    <property type="entry name" value="Cysteine-rich protein 2-binding protein-like"/>
    <property type="match status" value="1"/>
</dbReference>
<dbReference type="Gene3D" id="3.90.980.20">
    <property type="match status" value="1"/>
</dbReference>
<dbReference type="Gene3D" id="3.40.630.30">
    <property type="match status" value="1"/>
</dbReference>
<keyword evidence="4" id="KW-0597">Phosphoprotein</keyword>
<evidence type="ECO:0000256" key="1">
    <source>
        <dbReference type="ARBA" id="ARBA00004123"/>
    </source>
</evidence>
<dbReference type="InterPro" id="IPR000182">
    <property type="entry name" value="GNAT_dom"/>
</dbReference>
<evidence type="ECO:0000256" key="3">
    <source>
        <dbReference type="ARBA" id="ARBA00022490"/>
    </source>
</evidence>
<dbReference type="GO" id="GO:0005634">
    <property type="term" value="C:nucleus"/>
    <property type="evidence" value="ECO:0007669"/>
    <property type="project" value="UniProtKB-SubCell"/>
</dbReference>
<feature type="compositionally biased region" description="Basic and acidic residues" evidence="13">
    <location>
        <begin position="355"/>
        <end position="366"/>
    </location>
</feature>
<dbReference type="CDD" id="cd04301">
    <property type="entry name" value="NAT_SF"/>
    <property type="match status" value="1"/>
</dbReference>
<dbReference type="FunFam" id="3.40.630.30:FF:000013">
    <property type="entry name" value="cysteine-rich protein 2-binding protein-like"/>
    <property type="match status" value="1"/>
</dbReference>
<evidence type="ECO:0000256" key="6">
    <source>
        <dbReference type="ARBA" id="ARBA00023242"/>
    </source>
</evidence>
<evidence type="ECO:0000256" key="13">
    <source>
        <dbReference type="SAM" id="MobiDB-lite"/>
    </source>
</evidence>
<dbReference type="GO" id="GO:0005737">
    <property type="term" value="C:cytoplasm"/>
    <property type="evidence" value="ECO:0007669"/>
    <property type="project" value="UniProtKB-SubCell"/>
</dbReference>
<protein>
    <recommendedName>
        <fullName evidence="9">Cysteine-rich protein 2-binding protein</fullName>
    </recommendedName>
    <alternativeName>
        <fullName evidence="11">ADA2A-containing complex subunit 2</fullName>
    </alternativeName>
    <alternativeName>
        <fullName evidence="12">CRP2-binding partner</fullName>
    </alternativeName>
    <alternativeName>
        <fullName evidence="10">Lysine acetyltransferase 14</fullName>
    </alternativeName>
</protein>
<feature type="compositionally biased region" description="Acidic residues" evidence="13">
    <location>
        <begin position="467"/>
        <end position="482"/>
    </location>
</feature>
<dbReference type="PROSITE" id="PS51186">
    <property type="entry name" value="GNAT"/>
    <property type="match status" value="1"/>
</dbReference>
<feature type="domain" description="N-acetyltransferase" evidence="14">
    <location>
        <begin position="703"/>
        <end position="847"/>
    </location>
</feature>
<comment type="subcellular location">
    <subcellularLocation>
        <location evidence="2">Cytoplasm</location>
    </subcellularLocation>
    <subcellularLocation>
        <location evidence="1">Nucleus</location>
    </subcellularLocation>
</comment>
<dbReference type="PANTHER" id="PTHR20916">
    <property type="entry name" value="CYSTEINE AND GLYCINE-RICH PROTEIN 2 BINDING PROTEIN"/>
    <property type="match status" value="1"/>
</dbReference>
<evidence type="ECO:0000256" key="5">
    <source>
        <dbReference type="ARBA" id="ARBA00022990"/>
    </source>
</evidence>
<dbReference type="GO" id="GO:0051726">
    <property type="term" value="P:regulation of cell cycle"/>
    <property type="evidence" value="ECO:0007669"/>
    <property type="project" value="UniProtKB-ARBA"/>
</dbReference>
<evidence type="ECO:0000313" key="15">
    <source>
        <dbReference type="EMBL" id="CAB1412798.1"/>
    </source>
</evidence>
<evidence type="ECO:0000256" key="7">
    <source>
        <dbReference type="ARBA" id="ARBA00053435"/>
    </source>
</evidence>
<feature type="region of interest" description="Disordered" evidence="13">
    <location>
        <begin position="455"/>
        <end position="525"/>
    </location>
</feature>
<proteinExistence type="predicted"/>
<dbReference type="SUPFAM" id="SSF55729">
    <property type="entry name" value="Acyl-CoA N-acyltransferases (Nat)"/>
    <property type="match status" value="1"/>
</dbReference>
<dbReference type="InterPro" id="IPR016181">
    <property type="entry name" value="Acyl_CoA_acyltransferase"/>
</dbReference>
<evidence type="ECO:0000256" key="4">
    <source>
        <dbReference type="ARBA" id="ARBA00022553"/>
    </source>
</evidence>
<feature type="region of interest" description="Disordered" evidence="13">
    <location>
        <begin position="296"/>
        <end position="405"/>
    </location>
</feature>
<feature type="compositionally biased region" description="Basic and acidic residues" evidence="13">
    <location>
        <begin position="503"/>
        <end position="515"/>
    </location>
</feature>
<sequence length="847" mass="94889">MVYPVSGAVPVLTCGGAPQTASRLALGVSVVLTLSTVAAVHLNQAWDRQRLHEGVVRDLERWERKKENLRRLEEQKILGRRLKEERDRAPPTGAALSQVDSGNQRPSDGQQHDVGEEADGSWACEDMSFYCDRCHKWTPAAQLRGEQPSYLKGDNFFKFLCCECSEDGKESFERMRLTWQQVVMLAMYNLSLEGTGRQGYFRWKEDICAFIGRHWNFLLGTRKKTSTWWSTVAGCLSVGSPTFFRSGAQEFGEPGWWKLVQNRPPTLRPEVEKSTTKTKASKPVVDPIITVEGLRKRGARNPVENAMQLKEKRSRTQEAKDIRRAQKEAVGGYTDRSASSTPVKLGGGRSGTTGRRPDLILEKGEVIDFSSLSSSDQTPLTSPSPSPSPDFSAPGTPASQSATPSLLSEADLIPDAMPPQALFHDDEEIETEGMIDPGMEYIPPPSASLVARKKLRPAPPHIKREADSEEEDGREREDDFEEPAGRGEGQPLSAGGCVGAGGPERRRIPHPDKADGSGGISQNPRYAPLTLYEERMLLRRLDACPLALAVTPQAKRLHRKLLIRQAKRQRGLPLLDIDRAVNATLSLVGGIYGAQEAGTLMGGGVMGKYCTNSHELRVLDRFQTNVSSRRGVQQPSVSFWHRLMGAEGSLDQSIKSPYTSRILKPFIRRDYESRPVKLRLLAEIRAHPHRAEPDWVPEPNAPIDYCYVRPNHIPSVNAMCHDSFWPGVDLSECLQYPDFSVVVLYQKVVIGFGFMVPDVKYNEAYISFLQVHPEWRRAGIGTFMIYHLIQTCMGKDVTLHVSASNPAMLLYQKFGFKAEEYILDFYDKYYPVDSTECRHAFFLRLRR</sequence>
<evidence type="ECO:0000256" key="10">
    <source>
        <dbReference type="ARBA" id="ARBA00077405"/>
    </source>
</evidence>
<dbReference type="GO" id="GO:0051302">
    <property type="term" value="P:regulation of cell division"/>
    <property type="evidence" value="ECO:0007669"/>
    <property type="project" value="UniProtKB-ARBA"/>
</dbReference>
<evidence type="ECO:0000256" key="12">
    <source>
        <dbReference type="ARBA" id="ARBA00079746"/>
    </source>
</evidence>
<dbReference type="GO" id="GO:0004402">
    <property type="term" value="F:histone acetyltransferase activity"/>
    <property type="evidence" value="ECO:0007669"/>
    <property type="project" value="TreeGrafter"/>
</dbReference>
<reference evidence="15" key="1">
    <citation type="submission" date="2020-03" db="EMBL/GenBank/DDBJ databases">
        <authorList>
            <person name="Weist P."/>
        </authorList>
    </citation>
    <scope>NUCLEOTIDE SEQUENCE</scope>
</reference>
<name>A0A9N7TJC8_PLEPL</name>
<accession>A0A9N7TJC8</accession>
<feature type="region of interest" description="Disordered" evidence="13">
    <location>
        <begin position="82"/>
        <end position="117"/>
    </location>
</feature>
<keyword evidence="6" id="KW-0539">Nucleus</keyword>
<dbReference type="Pfam" id="PF00583">
    <property type="entry name" value="Acetyltransf_1"/>
    <property type="match status" value="1"/>
</dbReference>
<feature type="compositionally biased region" description="Polar residues" evidence="13">
    <location>
        <begin position="98"/>
        <end position="109"/>
    </location>
</feature>
<dbReference type="GO" id="GO:0140672">
    <property type="term" value="C:ATAC complex"/>
    <property type="evidence" value="ECO:0007669"/>
    <property type="project" value="UniProtKB-ARBA"/>
</dbReference>
<dbReference type="AlphaFoldDB" id="A0A9N7TJC8"/>
<evidence type="ECO:0000313" key="16">
    <source>
        <dbReference type="Proteomes" id="UP001153269"/>
    </source>
</evidence>
<evidence type="ECO:0000256" key="8">
    <source>
        <dbReference type="ARBA" id="ARBA00064759"/>
    </source>
</evidence>
<dbReference type="PANTHER" id="PTHR20916:SF26">
    <property type="entry name" value="CYSTEINE-RICH PROTEIN 2-BINDING PROTEIN"/>
    <property type="match status" value="1"/>
</dbReference>
<feature type="compositionally biased region" description="Low complexity" evidence="13">
    <location>
        <begin position="369"/>
        <end position="381"/>
    </location>
</feature>
<gene>
    <name evidence="15" type="ORF">PLEPLA_LOCUS492</name>
</gene>